<dbReference type="AlphaFoldDB" id="A0A0S4JIX8"/>
<protein>
    <submittedName>
        <fullName evidence="5">Pumilio PUF RNA binding protein 4, putative</fullName>
    </submittedName>
</protein>
<dbReference type="OrthoDB" id="668540at2759"/>
<dbReference type="Pfam" id="PF00806">
    <property type="entry name" value="PUF"/>
    <property type="match status" value="7"/>
</dbReference>
<accession>A0A0S4JIX8</accession>
<evidence type="ECO:0000259" key="4">
    <source>
        <dbReference type="PROSITE" id="PS50303"/>
    </source>
</evidence>
<dbReference type="SMART" id="SM00025">
    <property type="entry name" value="Pumilio"/>
    <property type="match status" value="8"/>
</dbReference>
<dbReference type="PANTHER" id="PTHR12537">
    <property type="entry name" value="RNA BINDING PROTEIN PUMILIO-RELATED"/>
    <property type="match status" value="1"/>
</dbReference>
<organism evidence="5 6">
    <name type="scientific">Bodo saltans</name>
    <name type="common">Flagellated protozoan</name>
    <dbReference type="NCBI Taxonomy" id="75058"/>
    <lineage>
        <taxon>Eukaryota</taxon>
        <taxon>Discoba</taxon>
        <taxon>Euglenozoa</taxon>
        <taxon>Kinetoplastea</taxon>
        <taxon>Metakinetoplastina</taxon>
        <taxon>Eubodonida</taxon>
        <taxon>Bodonidae</taxon>
        <taxon>Bodo</taxon>
    </lineage>
</organism>
<evidence type="ECO:0000256" key="3">
    <source>
        <dbReference type="SAM" id="MobiDB-lite"/>
    </source>
</evidence>
<feature type="compositionally biased region" description="Polar residues" evidence="3">
    <location>
        <begin position="423"/>
        <end position="439"/>
    </location>
</feature>
<dbReference type="PANTHER" id="PTHR12537:SF190">
    <property type="entry name" value="RNA BINDING PROTEIN, PUTATIVE-RELATED"/>
    <property type="match status" value="1"/>
</dbReference>
<evidence type="ECO:0000256" key="2">
    <source>
        <dbReference type="PROSITE-ProRule" id="PRU00317"/>
    </source>
</evidence>
<dbReference type="PROSITE" id="PS50302">
    <property type="entry name" value="PUM"/>
    <property type="match status" value="3"/>
</dbReference>
<dbReference type="GO" id="GO:0005737">
    <property type="term" value="C:cytoplasm"/>
    <property type="evidence" value="ECO:0007669"/>
    <property type="project" value="TreeGrafter"/>
</dbReference>
<feature type="repeat" description="Pumilio" evidence="2">
    <location>
        <begin position="610"/>
        <end position="645"/>
    </location>
</feature>
<dbReference type="InterPro" id="IPR001313">
    <property type="entry name" value="Pumilio_RNA-bd_rpt"/>
</dbReference>
<dbReference type="GO" id="GO:0003729">
    <property type="term" value="F:mRNA binding"/>
    <property type="evidence" value="ECO:0007669"/>
    <property type="project" value="TreeGrafter"/>
</dbReference>
<feature type="region of interest" description="Disordered" evidence="3">
    <location>
        <begin position="423"/>
        <end position="481"/>
    </location>
</feature>
<dbReference type="Proteomes" id="UP000051952">
    <property type="component" value="Unassembled WGS sequence"/>
</dbReference>
<dbReference type="SUPFAM" id="SSF48371">
    <property type="entry name" value="ARM repeat"/>
    <property type="match status" value="1"/>
</dbReference>
<evidence type="ECO:0000313" key="5">
    <source>
        <dbReference type="EMBL" id="CUG88373.1"/>
    </source>
</evidence>
<feature type="region of interest" description="Disordered" evidence="3">
    <location>
        <begin position="224"/>
        <end position="254"/>
    </location>
</feature>
<gene>
    <name evidence="5" type="ORF">BSAL_15090</name>
</gene>
<name>A0A0S4JIX8_BODSA</name>
<feature type="region of interest" description="Disordered" evidence="3">
    <location>
        <begin position="162"/>
        <end position="188"/>
    </location>
</feature>
<feature type="region of interest" description="Disordered" evidence="3">
    <location>
        <begin position="399"/>
        <end position="418"/>
    </location>
</feature>
<feature type="compositionally biased region" description="Polar residues" evidence="3">
    <location>
        <begin position="163"/>
        <end position="184"/>
    </location>
</feature>
<proteinExistence type="predicted"/>
<feature type="repeat" description="Pumilio" evidence="2">
    <location>
        <begin position="573"/>
        <end position="609"/>
    </location>
</feature>
<dbReference type="Gene3D" id="1.25.10.10">
    <property type="entry name" value="Leucine-rich Repeat Variant"/>
    <property type="match status" value="1"/>
</dbReference>
<feature type="repeat" description="Pumilio" evidence="2">
    <location>
        <begin position="683"/>
        <end position="718"/>
    </location>
</feature>
<sequence length="1174" mass="124616">MTSTEEIELSALLARVAQSSADHQAVQSAQQHRDNMTPSIRRDSSNVSPFTPFSGLMSGAATIPSSKHLLSRQSPHPFHDPPTPAHSVSLQRHNDLSDDLSAGWAAKFSHPVQQQQTTLHPFDVDDTHHQHATVNAIGSSVVVEDPLLIQLLGNVSHRATPVGPNNLSSAHTNTTSLRPSNSTPPCGGATVGSLDGFVSWVSTQTPTGVANNHRSSSVVAAPGAFGESFHGDPSPQLPCGSRSNSLSAGATTEQHQSVLDASPWKYSHQHSSLPGPLLAVNTPPRFNHNAGAAMGSFSVSSGDQQFQQQQHHLGYVDAAHGLAIPAHLAVSHRHHWVSTTPPHRNFITSTTSTPAASGGRPTPTFTKGYQLDPTAAAFEPSTPPPVVVGGHYHNGAAAHSSYNGPSIRRGAPAPPILSNVPSSVHTYVSSPKQLPSSGGASPHHLQLRSSPGAPHYQAALHSSHQHPPMADEHPHQSDRLSSLATARRPLQYPQFQLPAASPALLTTTVAVGVAAISNLVEGGTSPTHVVELYRGHVVEAAKDQGGCRALQKFFESLPHTGFGHPDVQSVLNEISPHHTVELMSDAYGNFLIQKILEVAPDNVRLRITSDVAPSLASIATTPHGTFAVQKLVESLRSENEAMIVCRGLALGVPLLLNDINGGHVVQKVLQCIPASQREFLFNGIAQNMIQVCNHRQGCCVVQKCLEQATPDQFMTVQRAAVATLEMRRPPQATTSPSTSPPCEEMLLVLMCDPYGNYVVSKLLERGVSILSPQDRVVQLTQYVDAIRRAAAAPPLVLPGASSSLDVMLHLCTDKYSSNVMEKLLKANAGLPSFECLVGLVLGSHHHHEVLASATLSKSLPQPTPFPAQPRALKILFGGSGNYVIQSALTLSPVPLPRQLFRVSTPPPPPPVPSAPTPVLLEDATHLPSSVQTCNLARLVESLLPSISLISQQNFGKKVEVALADALGRLLQAGYELPSGIVVPPILQTLLGSIAYNPATIQAGPSHTGTMHADCGHRTPPRKDDPNLGSTRVFLGSTDSSPHVRPQSSKSERNNSYGLTAVEALAGSNAKAPTHDRFAAFGVFEAGVDATPPKPAAPESRGSSEAAPPTVDLYHAPRGSQQSPPPRRQQRSAGETARPASRQAPFPGREAARTNDRFADARGASPSDKRRPNHR</sequence>
<dbReference type="PROSITE" id="PS50303">
    <property type="entry name" value="PUM_HD"/>
    <property type="match status" value="1"/>
</dbReference>
<keyword evidence="1" id="KW-0677">Repeat</keyword>
<feature type="region of interest" description="Disordered" evidence="3">
    <location>
        <begin position="22"/>
        <end position="53"/>
    </location>
</feature>
<feature type="region of interest" description="Disordered" evidence="3">
    <location>
        <begin position="1004"/>
        <end position="1055"/>
    </location>
</feature>
<feature type="compositionally biased region" description="Polar residues" evidence="3">
    <location>
        <begin position="241"/>
        <end position="254"/>
    </location>
</feature>
<feature type="region of interest" description="Disordered" evidence="3">
    <location>
        <begin position="66"/>
        <end position="93"/>
    </location>
</feature>
<evidence type="ECO:0000256" key="1">
    <source>
        <dbReference type="ARBA" id="ARBA00022737"/>
    </source>
</evidence>
<feature type="region of interest" description="Disordered" evidence="3">
    <location>
        <begin position="341"/>
        <end position="366"/>
    </location>
</feature>
<keyword evidence="6" id="KW-1185">Reference proteome</keyword>
<reference evidence="6" key="1">
    <citation type="submission" date="2015-09" db="EMBL/GenBank/DDBJ databases">
        <authorList>
            <consortium name="Pathogen Informatics"/>
        </authorList>
    </citation>
    <scope>NUCLEOTIDE SEQUENCE [LARGE SCALE GENOMIC DNA]</scope>
    <source>
        <strain evidence="6">Lake Konstanz</strain>
    </source>
</reference>
<feature type="compositionally biased region" description="Basic and acidic residues" evidence="3">
    <location>
        <begin position="1149"/>
        <end position="1159"/>
    </location>
</feature>
<feature type="compositionally biased region" description="Polar residues" evidence="3">
    <location>
        <begin position="1036"/>
        <end position="1055"/>
    </location>
</feature>
<feature type="domain" description="PUM-HD" evidence="4">
    <location>
        <begin position="508"/>
        <end position="966"/>
    </location>
</feature>
<dbReference type="EMBL" id="CYKH01001635">
    <property type="protein sequence ID" value="CUG88373.1"/>
    <property type="molecule type" value="Genomic_DNA"/>
</dbReference>
<dbReference type="InterPro" id="IPR011989">
    <property type="entry name" value="ARM-like"/>
</dbReference>
<dbReference type="VEuPathDB" id="TriTrypDB:BSAL_15090"/>
<feature type="compositionally biased region" description="Basic and acidic residues" evidence="3">
    <location>
        <begin position="1013"/>
        <end position="1025"/>
    </location>
</feature>
<dbReference type="InterPro" id="IPR033133">
    <property type="entry name" value="PUM-HD"/>
</dbReference>
<feature type="compositionally biased region" description="Basic and acidic residues" evidence="3">
    <location>
        <begin position="469"/>
        <end position="478"/>
    </location>
</feature>
<feature type="compositionally biased region" description="Basic and acidic residues" evidence="3">
    <location>
        <begin position="31"/>
        <end position="44"/>
    </location>
</feature>
<feature type="region of interest" description="Disordered" evidence="3">
    <location>
        <begin position="1089"/>
        <end position="1174"/>
    </location>
</feature>
<dbReference type="InterPro" id="IPR016024">
    <property type="entry name" value="ARM-type_fold"/>
</dbReference>
<dbReference type="GO" id="GO:0010608">
    <property type="term" value="P:post-transcriptional regulation of gene expression"/>
    <property type="evidence" value="ECO:0007669"/>
    <property type="project" value="TreeGrafter"/>
</dbReference>
<evidence type="ECO:0000313" key="6">
    <source>
        <dbReference type="Proteomes" id="UP000051952"/>
    </source>
</evidence>